<evidence type="ECO:0000313" key="1">
    <source>
        <dbReference type="EMBL" id="KAJ8668807.1"/>
    </source>
</evidence>
<evidence type="ECO:0000313" key="2">
    <source>
        <dbReference type="Proteomes" id="UP001239111"/>
    </source>
</evidence>
<keyword evidence="2" id="KW-1185">Reference proteome</keyword>
<name>A0ACC2NCC5_9HYME</name>
<proteinExistence type="predicted"/>
<accession>A0ACC2NCC5</accession>
<gene>
    <name evidence="1" type="ORF">QAD02_000066</name>
</gene>
<dbReference type="EMBL" id="CM056743">
    <property type="protein sequence ID" value="KAJ8668807.1"/>
    <property type="molecule type" value="Genomic_DNA"/>
</dbReference>
<dbReference type="Proteomes" id="UP001239111">
    <property type="component" value="Chromosome 3"/>
</dbReference>
<comment type="caution">
    <text evidence="1">The sequence shown here is derived from an EMBL/GenBank/DDBJ whole genome shotgun (WGS) entry which is preliminary data.</text>
</comment>
<protein>
    <submittedName>
        <fullName evidence="1">Uncharacterized protein</fullName>
    </submittedName>
</protein>
<sequence>MDDIDEDVFQLENVDRLFDIEVDEEDVMTMGRIPKRYPRDYQNPFENWREHEFLHRYRFSKHVVMHYILPSIRDALDIANSNRGLPVSPEIQLAIALRYYATNRFQKANGDIHGYSQSTVCLIVRRVSVALAGLFNQIVQLPSREEQILNAQLFYNYAGMRSIYALIDGVLIRIASPGKAIAEIFRCRNGYFALNVLAIIDGKGSFRYMDVRHPGSVHDQTAVDRSALKLLFETGLVEGIILGDPGYACTRYLFTPIPNPVNEAEESFNGSLIATRSFIESIFGRWKRKFPCIKLGLSTKLDTSMATIRATAVLWNIYVHLNYPNQYDLEGFQIQPEVFAEPPRPGMDGFEYRRECSMRYFS</sequence>
<organism evidence="1 2">
    <name type="scientific">Eretmocerus hayati</name>
    <dbReference type="NCBI Taxonomy" id="131215"/>
    <lineage>
        <taxon>Eukaryota</taxon>
        <taxon>Metazoa</taxon>
        <taxon>Ecdysozoa</taxon>
        <taxon>Arthropoda</taxon>
        <taxon>Hexapoda</taxon>
        <taxon>Insecta</taxon>
        <taxon>Pterygota</taxon>
        <taxon>Neoptera</taxon>
        <taxon>Endopterygota</taxon>
        <taxon>Hymenoptera</taxon>
        <taxon>Apocrita</taxon>
        <taxon>Proctotrupomorpha</taxon>
        <taxon>Chalcidoidea</taxon>
        <taxon>Aphelinidae</taxon>
        <taxon>Aphelininae</taxon>
        <taxon>Eretmocerus</taxon>
    </lineage>
</organism>
<reference evidence="1" key="1">
    <citation type="submission" date="2023-04" db="EMBL/GenBank/DDBJ databases">
        <title>A chromosome-level genome assembly of the parasitoid wasp Eretmocerus hayati.</title>
        <authorList>
            <person name="Zhong Y."/>
            <person name="Liu S."/>
            <person name="Liu Y."/>
        </authorList>
    </citation>
    <scope>NUCLEOTIDE SEQUENCE</scope>
    <source>
        <strain evidence="1">ZJU_SS_LIU_2023</strain>
    </source>
</reference>